<keyword evidence="2" id="KW-1185">Reference proteome</keyword>
<gene>
    <name evidence="1" type="ORF">GFH32_08955</name>
</gene>
<organism evidence="1 2">
    <name type="scientific">Sphingobacterium zhuxiongii</name>
    <dbReference type="NCBI Taxonomy" id="2662364"/>
    <lineage>
        <taxon>Bacteria</taxon>
        <taxon>Pseudomonadati</taxon>
        <taxon>Bacteroidota</taxon>
        <taxon>Sphingobacteriia</taxon>
        <taxon>Sphingobacteriales</taxon>
        <taxon>Sphingobacteriaceae</taxon>
        <taxon>Sphingobacterium</taxon>
    </lineage>
</organism>
<reference evidence="1 2" key="1">
    <citation type="submission" date="2019-10" db="EMBL/GenBank/DDBJ databases">
        <authorList>
            <person name="Dong K."/>
        </authorList>
    </citation>
    <scope>NUCLEOTIDE SEQUENCE [LARGE SCALE GENOMIC DNA]</scope>
    <source>
        <strain evidence="2">dk4302</strain>
    </source>
</reference>
<dbReference type="PROSITE" id="PS51257">
    <property type="entry name" value="PROKAR_LIPOPROTEIN"/>
    <property type="match status" value="1"/>
</dbReference>
<dbReference type="Proteomes" id="UP000326921">
    <property type="component" value="Chromosome"/>
</dbReference>
<accession>A0A5Q0QF84</accession>
<proteinExistence type="predicted"/>
<dbReference type="KEGG" id="sphe:GFH32_08955"/>
<dbReference type="AlphaFoldDB" id="A0A5Q0QF84"/>
<protein>
    <submittedName>
        <fullName evidence="1">Uncharacterized protein</fullName>
    </submittedName>
</protein>
<evidence type="ECO:0000313" key="1">
    <source>
        <dbReference type="EMBL" id="QGA26448.1"/>
    </source>
</evidence>
<dbReference type="RefSeq" id="WP_153511313.1">
    <property type="nucleotide sequence ID" value="NZ_CP045652.1"/>
</dbReference>
<evidence type="ECO:0000313" key="2">
    <source>
        <dbReference type="Proteomes" id="UP000326921"/>
    </source>
</evidence>
<sequence length="160" mass="18552">MNLKCIQLIFLLSLSIFYACDYQHIGGPGPENSFFLRSEKHEIRDTLLKREILIDSIIVDYDGVSKLSLQVVNHQDRIGQVEYHKLVTVWKNGYSNLYACENEGVQDVSGKYTLNYNLYAHEKEDQIFVVLKENPLELFPLPAISNARYLDKRASLNRLR</sequence>
<name>A0A5Q0QF84_9SPHI</name>
<dbReference type="EMBL" id="CP045652">
    <property type="protein sequence ID" value="QGA26448.1"/>
    <property type="molecule type" value="Genomic_DNA"/>
</dbReference>